<evidence type="ECO:0000256" key="1">
    <source>
        <dbReference type="ARBA" id="ARBA00011073"/>
    </source>
</evidence>
<dbReference type="PROSITE" id="PS00138">
    <property type="entry name" value="SUBTILASE_SER"/>
    <property type="match status" value="1"/>
</dbReference>
<dbReference type="Gene3D" id="2.60.40.1710">
    <property type="entry name" value="Subtilisin-like superfamily"/>
    <property type="match status" value="1"/>
</dbReference>
<feature type="region of interest" description="Disordered" evidence="8">
    <location>
        <begin position="119"/>
        <end position="184"/>
    </location>
</feature>
<accession>A0A9N9LY48</accession>
<feature type="signal peptide" evidence="9">
    <location>
        <begin position="1"/>
        <end position="23"/>
    </location>
</feature>
<evidence type="ECO:0000256" key="3">
    <source>
        <dbReference type="ARBA" id="ARBA00022729"/>
    </source>
</evidence>
<evidence type="ECO:0000256" key="8">
    <source>
        <dbReference type="SAM" id="MobiDB-lite"/>
    </source>
</evidence>
<feature type="active site" description="Charge relay system" evidence="6 7">
    <location>
        <position position="206"/>
    </location>
</feature>
<keyword evidence="4 7" id="KW-0378">Hydrolase</keyword>
<keyword evidence="3 9" id="KW-0732">Signal</keyword>
<evidence type="ECO:0000313" key="12">
    <source>
        <dbReference type="EMBL" id="CAG8979611.1"/>
    </source>
</evidence>
<dbReference type="EMBL" id="CAJVRM010000324">
    <property type="protein sequence ID" value="CAG8979611.1"/>
    <property type="molecule type" value="Genomic_DNA"/>
</dbReference>
<organism evidence="12 13">
    <name type="scientific">Hymenoscyphus albidus</name>
    <dbReference type="NCBI Taxonomy" id="595503"/>
    <lineage>
        <taxon>Eukaryota</taxon>
        <taxon>Fungi</taxon>
        <taxon>Dikarya</taxon>
        <taxon>Ascomycota</taxon>
        <taxon>Pezizomycotina</taxon>
        <taxon>Leotiomycetes</taxon>
        <taxon>Helotiales</taxon>
        <taxon>Helotiaceae</taxon>
        <taxon>Hymenoscyphus</taxon>
    </lineage>
</organism>
<protein>
    <submittedName>
        <fullName evidence="12">Uncharacterized protein</fullName>
    </submittedName>
</protein>
<dbReference type="GO" id="GO:0004252">
    <property type="term" value="F:serine-type endopeptidase activity"/>
    <property type="evidence" value="ECO:0007669"/>
    <property type="project" value="UniProtKB-UniRule"/>
</dbReference>
<feature type="chain" id="PRO_5040314287" evidence="9">
    <location>
        <begin position="24"/>
        <end position="959"/>
    </location>
</feature>
<dbReference type="PROSITE" id="PS51892">
    <property type="entry name" value="SUBTILASE"/>
    <property type="match status" value="1"/>
</dbReference>
<evidence type="ECO:0000256" key="4">
    <source>
        <dbReference type="ARBA" id="ARBA00022801"/>
    </source>
</evidence>
<dbReference type="Pfam" id="PF00082">
    <property type="entry name" value="Peptidase_S8"/>
    <property type="match status" value="1"/>
</dbReference>
<dbReference type="GO" id="GO:0006508">
    <property type="term" value="P:proteolysis"/>
    <property type="evidence" value="ECO:0007669"/>
    <property type="project" value="UniProtKB-KW"/>
</dbReference>
<name>A0A9N9LY48_9HELO</name>
<feature type="domain" description="Peptidase S8/S53" evidence="10">
    <location>
        <begin position="197"/>
        <end position="656"/>
    </location>
</feature>
<dbReference type="PANTHER" id="PTHR43806:SF11">
    <property type="entry name" value="CEREVISIN-RELATED"/>
    <property type="match status" value="1"/>
</dbReference>
<dbReference type="Proteomes" id="UP000701801">
    <property type="component" value="Unassembled WGS sequence"/>
</dbReference>
<evidence type="ECO:0000256" key="2">
    <source>
        <dbReference type="ARBA" id="ARBA00022670"/>
    </source>
</evidence>
<keyword evidence="13" id="KW-1185">Reference proteome</keyword>
<evidence type="ECO:0000259" key="11">
    <source>
        <dbReference type="Pfam" id="PF06280"/>
    </source>
</evidence>
<dbReference type="InterPro" id="IPR015500">
    <property type="entry name" value="Peptidase_S8_subtilisin-rel"/>
</dbReference>
<evidence type="ECO:0000313" key="13">
    <source>
        <dbReference type="Proteomes" id="UP000701801"/>
    </source>
</evidence>
<dbReference type="Gene3D" id="3.40.50.200">
    <property type="entry name" value="Peptidase S8/S53 domain"/>
    <property type="match status" value="2"/>
</dbReference>
<evidence type="ECO:0000256" key="6">
    <source>
        <dbReference type="PIRSR" id="PIRSR615500-1"/>
    </source>
</evidence>
<dbReference type="GO" id="GO:0016020">
    <property type="term" value="C:membrane"/>
    <property type="evidence" value="ECO:0007669"/>
    <property type="project" value="InterPro"/>
</dbReference>
<evidence type="ECO:0000256" key="9">
    <source>
        <dbReference type="SAM" id="SignalP"/>
    </source>
</evidence>
<evidence type="ECO:0000256" key="5">
    <source>
        <dbReference type="ARBA" id="ARBA00022825"/>
    </source>
</evidence>
<feature type="compositionally biased region" description="Basic residues" evidence="8">
    <location>
        <begin position="150"/>
        <end position="161"/>
    </location>
</feature>
<proteinExistence type="inferred from homology"/>
<dbReference type="AlphaFoldDB" id="A0A9N9LY48"/>
<reference evidence="12" key="1">
    <citation type="submission" date="2021-07" db="EMBL/GenBank/DDBJ databases">
        <authorList>
            <person name="Durling M."/>
        </authorList>
    </citation>
    <scope>NUCLEOTIDE SEQUENCE</scope>
</reference>
<keyword evidence="2 7" id="KW-0645">Protease</keyword>
<gene>
    <name evidence="12" type="ORF">HYALB_00013539</name>
</gene>
<dbReference type="OrthoDB" id="3556949at2759"/>
<dbReference type="SUPFAM" id="SSF52743">
    <property type="entry name" value="Subtilisin-like"/>
    <property type="match status" value="1"/>
</dbReference>
<evidence type="ECO:0000259" key="10">
    <source>
        <dbReference type="Pfam" id="PF00082"/>
    </source>
</evidence>
<evidence type="ECO:0000256" key="7">
    <source>
        <dbReference type="PROSITE-ProRule" id="PRU01240"/>
    </source>
</evidence>
<feature type="active site" description="Charge relay system" evidence="6 7">
    <location>
        <position position="594"/>
    </location>
</feature>
<dbReference type="InterPro" id="IPR010435">
    <property type="entry name" value="C5a/SBT2-like_Fn3"/>
</dbReference>
<dbReference type="PANTHER" id="PTHR43806">
    <property type="entry name" value="PEPTIDASE S8"/>
    <property type="match status" value="1"/>
</dbReference>
<dbReference type="PRINTS" id="PR00723">
    <property type="entry name" value="SUBTILISIN"/>
</dbReference>
<dbReference type="InterPro" id="IPR000209">
    <property type="entry name" value="Peptidase_S8/S53_dom"/>
</dbReference>
<dbReference type="Pfam" id="PF06280">
    <property type="entry name" value="fn3_5"/>
    <property type="match status" value="1"/>
</dbReference>
<dbReference type="InterPro" id="IPR050131">
    <property type="entry name" value="Peptidase_S8_subtilisin-like"/>
</dbReference>
<dbReference type="InterPro" id="IPR023828">
    <property type="entry name" value="Peptidase_S8_Ser-AS"/>
</dbReference>
<keyword evidence="5 7" id="KW-0720">Serine protease</keyword>
<feature type="domain" description="C5a peptidase/Subtilisin-like protease SBT2-like Fn3-like" evidence="11">
    <location>
        <begin position="676"/>
        <end position="786"/>
    </location>
</feature>
<sequence>MSFLTHNTLFSTLFWILATRVFADDPTTIFKTSWMIEEKPGLGWDLARYEAKLAAPHKCRLKQRETFNSFFFVGGSFDAQCESKGNNEAVIIGDILAALKGMDYVANVWQIDLPDQESEVIEPEDDKPPLPSPENPEEPLPSSLPSGVPLRRRTTSPRMKTRQPWDKRADPPAAPEPTFAAHGTTGIDKLHKQGLKGQGIRIAIIDGDFNHEGMSIFSRTTIAYQYSVIDGGSNLASVPADCPEGDHGTKILSILGANSDNSWDRPLGFVGVAPEASYELIQMVRCAEQASSDKMVAGLIHAADRGVDIISLSYGAKPTWNEDPVAMTVQRIAASGILLSIAVGNRGRTDGIWDIAASATGVGAVALGSSDIINTPYLLMKATLSDGSTVQYSPGKNFELTGRPLTVWFPSNAELLPDGCNVLPEDASEIPAAPEDTILMIDVLHCWLSNDESQERLTAKLGIRNILYYLPAKMARSTLNTGQVIQLSQADTKEKASHFVTVTFKDFREIRRRIWDTKRGPLTINFPPGSYNDITFLEVKNTHSGDYMSPFSSWGPTLDGRVGPNIVAPGGDMLVATPPLPRAGLAWEVTRGTSMSTPYYAGAAALIKQKMLMSGRRATSQEIQAAIATTALPLEWCDRVGNKKEFLAPVFQQGAGRLQAFDAALSQTLISTTALNFNDTKNRQSLSFEISHLHPEPKEYKMTHLPAASGYILEAKTFKRAVGDIHNTYATVEITPGEVTIAPGESARITVSVTKDPGLPDIDTRGVYFGGYIIFLGPGEVLNLPYGGFAGELKELPMIDPQQTKLVGVTSEDIWVEWTRDQTFFCYYDITVRPPLTCQEGIRPGVFLKTTIPSGRYIISIIEFETDELKLELDLVEHPSTPFPRSKRWVWAGYDDGLKYLHPGRYFFRVMVLRMHGYGREYDDYEIWESPTWYLQYADGSTIPDGDGWSDTSSEPEPV</sequence>
<dbReference type="InterPro" id="IPR036852">
    <property type="entry name" value="Peptidase_S8/S53_dom_sf"/>
</dbReference>
<comment type="similarity">
    <text evidence="1 7">Belongs to the peptidase S8 family.</text>
</comment>
<comment type="caution">
    <text evidence="12">The sequence shown here is derived from an EMBL/GenBank/DDBJ whole genome shotgun (WGS) entry which is preliminary data.</text>
</comment>
<feature type="active site" description="Charge relay system" evidence="6 7">
    <location>
        <position position="247"/>
    </location>
</feature>